<sequence length="907" mass="96879">MMSQTKFLSRISLIFLFFLGVNSAFSQIDLGSIENFSIYTSIGAVSNTATTNITGDIGSDDGAITGFGGLSIINGNIHNTNSITAQADLDLNAAVVQINNTTTTAVHIPVFGNGETLYPGVYSQAAAASLDGTLTLDAQGNPNAQFIFKIGGAFSTAAGATVVLINCASPSNIFWLSGGAISMAASTTISGNLISNPGAVGIGSGGNIDGRMLSTTGAISIYGSIMNNGIPRVDTIMQPTCAAAAGSFQITDYDANNTYVFTPSVLSISGTGMVTAAPNTYTFTVTTTAGGCSFTATSINVVINTGPLTNYWTGEISSDWNNAGNWTCGIPTNLNNYINIIPLVTTIYPVIGTQPDNSGIVANLEIPSGASLTINNNNLRITTILTLNGKIQLKGESQLLQDTGSVFDAASTGTIKIDQQGTENSYRYNYWSSPVNSRETAFTIGEVLRDGTDPNNSMNIDFGTNYTYADGTTSSPIKLSAYWMYKLADSGLGYSAWASVGNTSEIKIGQGYTMKGSNTNAVEQNYTFVGKPNNGIIELPVSANNDYLLGNPYPSAIDADKFIEDNGASSGTASMTGTLYFWEHYGGDAHTLADYQAGYGTYSRGGGVSASSNPPVAGVSSLGLSVKGAPKQYIPVGQAFFVVGDADGGQIQFNNSQRVFARESSGNSVFMRTNTSEATTNNDLRPKFRIGFDAPNISHRQVLLTLDGNTSDAVDWGYDAEMYEVFDDDMYWILNDKKYVIQATNNFGIDKEIPLGIRTLEGGLISIKVDELENAEDYTNLYIKDNLTGETHDITNQEFSINLEAGEYQDRFLLVFQPSLNIIEEETSLDRIQIYMNNSISKLQLNGIVDTEILNVNLFNYLGQQVKTWSINPDKHSVSLPIELASGVYIVIVETTTGKENKKIIIN</sequence>
<evidence type="ECO:0000256" key="2">
    <source>
        <dbReference type="ARBA" id="ARBA00022729"/>
    </source>
</evidence>
<organism evidence="3 4">
    <name type="scientific">Psychroserpens burtonensis</name>
    <dbReference type="NCBI Taxonomy" id="49278"/>
    <lineage>
        <taxon>Bacteria</taxon>
        <taxon>Pseudomonadati</taxon>
        <taxon>Bacteroidota</taxon>
        <taxon>Flavobacteriia</taxon>
        <taxon>Flavobacteriales</taxon>
        <taxon>Flavobacteriaceae</taxon>
        <taxon>Psychroserpens</taxon>
    </lineage>
</organism>
<dbReference type="STRING" id="1123037.GCA_000425305_00667"/>
<evidence type="ECO:0000256" key="1">
    <source>
        <dbReference type="ARBA" id="ARBA00005445"/>
    </source>
</evidence>
<reference evidence="3 4" key="1">
    <citation type="submission" date="2019-08" db="EMBL/GenBank/DDBJ databases">
        <title>Genome of Psychroserpens burtonensis ACAM 167.</title>
        <authorList>
            <person name="Bowman J.P."/>
        </authorList>
    </citation>
    <scope>NUCLEOTIDE SEQUENCE [LARGE SCALE GENOMIC DNA]</scope>
    <source>
        <strain evidence="3 4">ACAM 167</strain>
    </source>
</reference>
<comment type="caution">
    <text evidence="3">The sequence shown here is derived from an EMBL/GenBank/DDBJ whole genome shotgun (WGS) entry which is preliminary data.</text>
</comment>
<proteinExistence type="inferred from homology"/>
<keyword evidence="2" id="KW-0732">Signal</keyword>
<dbReference type="InterPro" id="IPR026444">
    <property type="entry name" value="Secre_tail"/>
</dbReference>
<gene>
    <name evidence="3" type="ORF">ES692_00520</name>
</gene>
<dbReference type="Pfam" id="PF11999">
    <property type="entry name" value="Ice_binding"/>
    <property type="match status" value="1"/>
</dbReference>
<dbReference type="Proteomes" id="UP000321938">
    <property type="component" value="Unassembled WGS sequence"/>
</dbReference>
<dbReference type="AlphaFoldDB" id="A0A5C7BEG6"/>
<keyword evidence="4" id="KW-1185">Reference proteome</keyword>
<protein>
    <submittedName>
        <fullName evidence="3">DUF3494 domain-containing protein</fullName>
    </submittedName>
</protein>
<accession>A0A5C7BEG6</accession>
<comment type="similarity">
    <text evidence="1">Belongs to the ice-binding protein family.</text>
</comment>
<name>A0A5C7BEG6_9FLAO</name>
<dbReference type="NCBIfam" id="TIGR04183">
    <property type="entry name" value="Por_Secre_tail"/>
    <property type="match status" value="1"/>
</dbReference>
<dbReference type="OrthoDB" id="2582440at2"/>
<evidence type="ECO:0000313" key="4">
    <source>
        <dbReference type="Proteomes" id="UP000321938"/>
    </source>
</evidence>
<evidence type="ECO:0000313" key="3">
    <source>
        <dbReference type="EMBL" id="TXE20310.1"/>
    </source>
</evidence>
<dbReference type="RefSeq" id="WP_147230791.1">
    <property type="nucleotide sequence ID" value="NZ_VOSB01000001.1"/>
</dbReference>
<dbReference type="InterPro" id="IPR021884">
    <property type="entry name" value="Ice-bd_prot"/>
</dbReference>
<dbReference type="EMBL" id="VOSB01000001">
    <property type="protein sequence ID" value="TXE20310.1"/>
    <property type="molecule type" value="Genomic_DNA"/>
</dbReference>